<evidence type="ECO:0000313" key="9">
    <source>
        <dbReference type="Proteomes" id="UP000717515"/>
    </source>
</evidence>
<keyword evidence="4" id="KW-0472">Membrane</keyword>
<feature type="region of interest" description="Disordered" evidence="6">
    <location>
        <begin position="415"/>
        <end position="465"/>
    </location>
</feature>
<dbReference type="GO" id="GO:0034975">
    <property type="term" value="P:protein folding in endoplasmic reticulum"/>
    <property type="evidence" value="ECO:0007669"/>
    <property type="project" value="TreeGrafter"/>
</dbReference>
<feature type="compositionally biased region" description="Low complexity" evidence="6">
    <location>
        <begin position="135"/>
        <end position="145"/>
    </location>
</feature>
<feature type="compositionally biased region" description="Basic and acidic residues" evidence="6">
    <location>
        <begin position="146"/>
        <end position="174"/>
    </location>
</feature>
<dbReference type="GO" id="GO:0005737">
    <property type="term" value="C:cytoplasm"/>
    <property type="evidence" value="ECO:0007669"/>
    <property type="project" value="TreeGrafter"/>
</dbReference>
<dbReference type="PROSITE" id="PS51469">
    <property type="entry name" value="SUN"/>
    <property type="match status" value="1"/>
</dbReference>
<evidence type="ECO:0000256" key="5">
    <source>
        <dbReference type="SAM" id="Coils"/>
    </source>
</evidence>
<name>A0A9P8A9X2_MORAP</name>
<comment type="caution">
    <text evidence="8">The sequence shown here is derived from an EMBL/GenBank/DDBJ whole genome shotgun (WGS) entry which is preliminary data.</text>
</comment>
<keyword evidence="5" id="KW-0175">Coiled coil</keyword>
<evidence type="ECO:0000313" key="8">
    <source>
        <dbReference type="EMBL" id="KAG9326569.1"/>
    </source>
</evidence>
<dbReference type="Pfam" id="PF07738">
    <property type="entry name" value="Sad1_UNC"/>
    <property type="match status" value="1"/>
</dbReference>
<feature type="region of interest" description="Disordered" evidence="6">
    <location>
        <begin position="530"/>
        <end position="565"/>
    </location>
</feature>
<dbReference type="Proteomes" id="UP000717515">
    <property type="component" value="Unassembled WGS sequence"/>
</dbReference>
<dbReference type="PANTHER" id="PTHR12953:SF0">
    <property type="entry name" value="SUN DOMAIN-CONTAINING OSSIFICATION FACTOR"/>
    <property type="match status" value="1"/>
</dbReference>
<dbReference type="InterPro" id="IPR012919">
    <property type="entry name" value="SUN_dom"/>
</dbReference>
<feature type="domain" description="SUN" evidence="7">
    <location>
        <begin position="228"/>
        <end position="396"/>
    </location>
</feature>
<dbReference type="GO" id="GO:0012505">
    <property type="term" value="C:endomembrane system"/>
    <property type="evidence" value="ECO:0007669"/>
    <property type="project" value="UniProtKB-SubCell"/>
</dbReference>
<feature type="compositionally biased region" description="Pro residues" evidence="6">
    <location>
        <begin position="663"/>
        <end position="672"/>
    </location>
</feature>
<evidence type="ECO:0000256" key="1">
    <source>
        <dbReference type="ARBA" id="ARBA00004308"/>
    </source>
</evidence>
<feature type="compositionally biased region" description="Low complexity" evidence="6">
    <location>
        <begin position="634"/>
        <end position="662"/>
    </location>
</feature>
<protein>
    <recommendedName>
        <fullName evidence="7">SUN domain-containing protein</fullName>
    </recommendedName>
</protein>
<feature type="coiled-coil region" evidence="5">
    <location>
        <begin position="711"/>
        <end position="738"/>
    </location>
</feature>
<feature type="compositionally biased region" description="Polar residues" evidence="6">
    <location>
        <begin position="592"/>
        <end position="608"/>
    </location>
</feature>
<evidence type="ECO:0000259" key="7">
    <source>
        <dbReference type="PROSITE" id="PS51469"/>
    </source>
</evidence>
<feature type="region of interest" description="Disordered" evidence="6">
    <location>
        <begin position="1"/>
        <end position="187"/>
    </location>
</feature>
<feature type="region of interest" description="Disordered" evidence="6">
    <location>
        <begin position="479"/>
        <end position="504"/>
    </location>
</feature>
<evidence type="ECO:0000256" key="2">
    <source>
        <dbReference type="ARBA" id="ARBA00022692"/>
    </source>
</evidence>
<dbReference type="InterPro" id="IPR045120">
    <property type="entry name" value="Suco/Slp1-like"/>
</dbReference>
<feature type="region of interest" description="Disordered" evidence="6">
    <location>
        <begin position="592"/>
        <end position="676"/>
    </location>
</feature>
<dbReference type="PANTHER" id="PTHR12953">
    <property type="entry name" value="MEMBRANE PROTEIN CH1 RELATED"/>
    <property type="match status" value="1"/>
</dbReference>
<reference evidence="8" key="1">
    <citation type="submission" date="2021-07" db="EMBL/GenBank/DDBJ databases">
        <title>Draft genome of Mortierella alpina, strain LL118, isolated from an aspen leaf litter sample.</title>
        <authorList>
            <person name="Yang S."/>
            <person name="Vinatzer B.A."/>
        </authorList>
    </citation>
    <scope>NUCLEOTIDE SEQUENCE</scope>
    <source>
        <strain evidence="8">LL118</strain>
    </source>
</reference>
<gene>
    <name evidence="8" type="ORF">KVV02_001496</name>
</gene>
<feature type="compositionally biased region" description="Low complexity" evidence="6">
    <location>
        <begin position="113"/>
        <end position="122"/>
    </location>
</feature>
<dbReference type="EMBL" id="JAIFTL010000017">
    <property type="protein sequence ID" value="KAG9326569.1"/>
    <property type="molecule type" value="Genomic_DNA"/>
</dbReference>
<feature type="compositionally biased region" description="Basic and acidic residues" evidence="6">
    <location>
        <begin position="1"/>
        <end position="19"/>
    </location>
</feature>
<accession>A0A9P8A9X2</accession>
<sequence>MGSEEFHITEPDGGRDIGVHSDAGSNEAGAPTAATVEEQQDASMTGAASWPASSPSIAGSTAVVHSLDPESPTQEHDSKPTVTAAESGAQHHPVPSGHSYPQEVVNSSTAALPSSPSEMPSKSKTKNAPSVKSLPTTTTAAPAQTHTERHIPSYEQWRKQVLEKNSKAADANERKQRKRKPYQESSVDVAIGSEDELGFVFPNLDNGSGNGKTGEDRYQQISDQFGNGPDWKQGLSNGNTQEWIKSEYAKDPKDRFNHASATCAASVVRVSKDATSVTAILNEGKDNYMLNKCATKEKFFVVELCEEILVDTFILGNYEFFSSTFKDFVVSVNRYPPREDGWSILGYFQARNTRDAQVFKPASPQLATYIRFDFVSHYGNEYYCPVTLLRVYGATALEQLKQEEEEEKRIAVEEQRRADLEKATQAAAEAEEAEDRKNQEDQDEAQTEDDKQTGNDGADSSQSVDEILATPVEIINVGDHTEDMRSNAQDVAEESLRGNTPTEDVVPLPSWEVVNDQIEQKPLDLDVENSLKDVGNTHPEQEFPEHAETGIPTFNFPDPPFAESGESVDLADEAAGLAWSSAEDLVTLATDNSPTEVLPSLPSTSPASMQDDGEWGDADVGKITLSQRTKPTHSPKAPNASKASSAGIGMTTGGASATADASPPHPSPPPPHSSQESVYKNIVNRLKVLELNSSLSYQYLEEQSNVFNEVIESSEQKINQLVAHLNEANRRLETMGRKYDQLAYSFRAHVEVDGAKRRQDFLNLSSQVHLLGSQVRSFER</sequence>
<proteinExistence type="predicted"/>
<evidence type="ECO:0000256" key="3">
    <source>
        <dbReference type="ARBA" id="ARBA00022989"/>
    </source>
</evidence>
<dbReference type="AlphaFoldDB" id="A0A9P8A9X2"/>
<feature type="compositionally biased region" description="Basic and acidic residues" evidence="6">
    <location>
        <begin position="539"/>
        <end position="548"/>
    </location>
</feature>
<evidence type="ECO:0000256" key="6">
    <source>
        <dbReference type="SAM" id="MobiDB-lite"/>
    </source>
</evidence>
<feature type="compositionally biased region" description="Polar residues" evidence="6">
    <location>
        <begin position="454"/>
        <end position="464"/>
    </location>
</feature>
<evidence type="ECO:0000256" key="4">
    <source>
        <dbReference type="ARBA" id="ARBA00023136"/>
    </source>
</evidence>
<keyword evidence="2" id="KW-0812">Transmembrane</keyword>
<comment type="subcellular location">
    <subcellularLocation>
        <location evidence="1">Endomembrane system</location>
    </subcellularLocation>
</comment>
<dbReference type="GO" id="GO:0016020">
    <property type="term" value="C:membrane"/>
    <property type="evidence" value="ECO:0007669"/>
    <property type="project" value="InterPro"/>
</dbReference>
<organism evidence="8 9">
    <name type="scientific">Mortierella alpina</name>
    <name type="common">Oleaginous fungus</name>
    <name type="synonym">Mortierella renispora</name>
    <dbReference type="NCBI Taxonomy" id="64518"/>
    <lineage>
        <taxon>Eukaryota</taxon>
        <taxon>Fungi</taxon>
        <taxon>Fungi incertae sedis</taxon>
        <taxon>Mucoromycota</taxon>
        <taxon>Mortierellomycotina</taxon>
        <taxon>Mortierellomycetes</taxon>
        <taxon>Mortierellales</taxon>
        <taxon>Mortierellaceae</taxon>
        <taxon>Mortierella</taxon>
    </lineage>
</organism>
<keyword evidence="3" id="KW-1133">Transmembrane helix</keyword>
<feature type="compositionally biased region" description="Low complexity" evidence="6">
    <location>
        <begin position="46"/>
        <end position="60"/>
    </location>
</feature>